<dbReference type="Pfam" id="PF11741">
    <property type="entry name" value="AMIN"/>
    <property type="match status" value="1"/>
</dbReference>
<name>A0A6A7RXN0_9PROT</name>
<dbReference type="PANTHER" id="PTHR30404">
    <property type="entry name" value="N-ACETYLMURAMOYL-L-ALANINE AMIDASE"/>
    <property type="match status" value="1"/>
</dbReference>
<keyword evidence="1" id="KW-0378">Hydrolase</keyword>
<dbReference type="AlphaFoldDB" id="A0A6A7RXN0"/>
<dbReference type="Gene3D" id="2.60.40.3500">
    <property type="match status" value="1"/>
</dbReference>
<protein>
    <submittedName>
        <fullName evidence="4">N-acetylmuramoyl-L-alanine amidase</fullName>
    </submittedName>
</protein>
<dbReference type="GO" id="GO:0030288">
    <property type="term" value="C:outer membrane-bounded periplasmic space"/>
    <property type="evidence" value="ECO:0007669"/>
    <property type="project" value="TreeGrafter"/>
</dbReference>
<proteinExistence type="predicted"/>
<evidence type="ECO:0000313" key="4">
    <source>
        <dbReference type="EMBL" id="MQM32233.1"/>
    </source>
</evidence>
<evidence type="ECO:0000256" key="2">
    <source>
        <dbReference type="SAM" id="MobiDB-lite"/>
    </source>
</evidence>
<sequence>MSERAEERLAGRRRLIKFAGASLFLTVSQVSQASARKSPAVLAVRVWPAAEYTRVTIELSAPLKYTQFTVKDPDRLVVDLEGIELTSVLDSLSSKVLPDDPNIKLLRAGRHKPGVVRLVMELKTEVAPQVFELAPAGNYGHRLVLDVYPSTPPDPLLSLLDSKDWKVAPVESRPEIIAESRPETGADARIEAKPEQLAEHRPVSKQRGRSVIDRLVTITLDPGHGGEDSGAVGSGGSYEKHVT</sequence>
<evidence type="ECO:0000313" key="5">
    <source>
        <dbReference type="Proteomes" id="UP000342300"/>
    </source>
</evidence>
<dbReference type="InterPro" id="IPR050695">
    <property type="entry name" value="N-acetylmuramoyl_amidase_3"/>
</dbReference>
<dbReference type="Proteomes" id="UP000342300">
    <property type="component" value="Unassembled WGS sequence"/>
</dbReference>
<dbReference type="InterPro" id="IPR021731">
    <property type="entry name" value="AMIN_dom"/>
</dbReference>
<dbReference type="PANTHER" id="PTHR30404:SF0">
    <property type="entry name" value="N-ACETYLMURAMOYL-L-ALANINE AMIDASE AMIC"/>
    <property type="match status" value="1"/>
</dbReference>
<dbReference type="GO" id="GO:0008745">
    <property type="term" value="F:N-acetylmuramoyl-L-alanine amidase activity"/>
    <property type="evidence" value="ECO:0007669"/>
    <property type="project" value="TreeGrafter"/>
</dbReference>
<evidence type="ECO:0000259" key="3">
    <source>
        <dbReference type="Pfam" id="PF11741"/>
    </source>
</evidence>
<organism evidence="4 5">
    <name type="scientific">Candidatus Accumulibacter phosphatis</name>
    <dbReference type="NCBI Taxonomy" id="327160"/>
    <lineage>
        <taxon>Bacteria</taxon>
        <taxon>Pseudomonadati</taxon>
        <taxon>Pseudomonadota</taxon>
        <taxon>Betaproteobacteria</taxon>
        <taxon>Candidatus Accumulibacter</taxon>
    </lineage>
</organism>
<reference evidence="4 5" key="1">
    <citation type="submission" date="2017-09" db="EMBL/GenBank/DDBJ databases">
        <title>Metagenomic Analysis Reveals Denitrifying Candidatus Accumulibacter and Flanking Population as a Source of N2O.</title>
        <authorList>
            <person name="Gao H."/>
            <person name="Mao Y."/>
            <person name="Zhao X."/>
            <person name="Liu W.-T."/>
            <person name="Zhang T."/>
            <person name="Wells G."/>
        </authorList>
    </citation>
    <scope>NUCLEOTIDE SEQUENCE [LARGE SCALE GENOMIC DNA]</scope>
    <source>
        <strain evidence="4">CANDO_2_IC</strain>
    </source>
</reference>
<evidence type="ECO:0000256" key="1">
    <source>
        <dbReference type="ARBA" id="ARBA00022801"/>
    </source>
</evidence>
<dbReference type="Gene3D" id="3.40.630.40">
    <property type="entry name" value="Zn-dependent exopeptidases"/>
    <property type="match status" value="1"/>
</dbReference>
<feature type="non-terminal residue" evidence="4">
    <location>
        <position position="243"/>
    </location>
</feature>
<accession>A0A6A7RXN0</accession>
<gene>
    <name evidence="4" type="ORF">CRU78_17690</name>
</gene>
<dbReference type="EMBL" id="PDHS01000472">
    <property type="protein sequence ID" value="MQM32233.1"/>
    <property type="molecule type" value="Genomic_DNA"/>
</dbReference>
<feature type="domain" description="AMIN" evidence="3">
    <location>
        <begin position="43"/>
        <end position="147"/>
    </location>
</feature>
<comment type="caution">
    <text evidence="4">The sequence shown here is derived from an EMBL/GenBank/DDBJ whole genome shotgun (WGS) entry which is preliminary data.</text>
</comment>
<dbReference type="SUPFAM" id="SSF53187">
    <property type="entry name" value="Zn-dependent exopeptidases"/>
    <property type="match status" value="1"/>
</dbReference>
<feature type="region of interest" description="Disordered" evidence="2">
    <location>
        <begin position="219"/>
        <end position="243"/>
    </location>
</feature>